<name>A0ACC6T8H8_9HYPH</name>
<protein>
    <submittedName>
        <fullName evidence="1">PQQ-binding-like beta-propeller repeat protein</fullName>
    </submittedName>
</protein>
<dbReference type="EMBL" id="JAMYRI010000031">
    <property type="protein sequence ID" value="MER9288211.1"/>
    <property type="molecule type" value="Genomic_DNA"/>
</dbReference>
<sequence>MSWSELLQMTNPSSGFVLTTTVTEGRSLDAAVSNPFVSAEDRASGADTFRRNCAACHDGSGTHAPLLDRPLRHGDSDLAIYKVVRDGIPATSMASHADLPFDDRWKVVSYIRSLQARTSATSDDNAPHLDIRVKGDDLIAPNSGQWLTYSGSLDGRRYSPLSEITKDNVPRLRVRWISQLDTDDRVLEATPLVIGGALFTSVPPAGIVAFDTISGKVIWKYDRPLPDNLPMCCGRVNRGVAVLGSTLFLGTLDGVLVAVDANTGKEVWETQVAKPSEGLTMTGAPLATSNAVVVGVAGGEFGIRGFLAAYDPASGKQLWKFNTIPGPGEPGHETWKNDAWQTGGGPTWVTGSYDPSLDLVYWGVGNPGPDYNGDVRPGDNLYTNSAVALHADTGKLAWHFQFTPHDEHDWDSNQTPILTDLTINGVKRKVICWANRNGFYYVLDRVTGEFLTGVNFVEQNWADGLDHAGRPVLSAGASTQGRLIRPGGGGTNWQNPAFDQGRGLVFVPTTEGASIFTKTDPDNVQRGEGGLFVASGAAWVSPPVRAVRALDAATGERKWEFRSPTAKNSGYGGLLATAGGLVFGASGGVLFALDSASGQELWRVPLGGETRAAPISFTVDGRQAIAIEAGRALFVFGP</sequence>
<proteinExistence type="predicted"/>
<evidence type="ECO:0000313" key="1">
    <source>
        <dbReference type="EMBL" id="MER9288211.1"/>
    </source>
</evidence>
<comment type="caution">
    <text evidence="1">The sequence shown here is derived from an EMBL/GenBank/DDBJ whole genome shotgun (WGS) entry which is preliminary data.</text>
</comment>
<organism evidence="1 2">
    <name type="scientific">Mesorhizobium australicum</name>
    <dbReference type="NCBI Taxonomy" id="536018"/>
    <lineage>
        <taxon>Bacteria</taxon>
        <taxon>Pseudomonadati</taxon>
        <taxon>Pseudomonadota</taxon>
        <taxon>Alphaproteobacteria</taxon>
        <taxon>Hyphomicrobiales</taxon>
        <taxon>Phyllobacteriaceae</taxon>
        <taxon>Mesorhizobium</taxon>
    </lineage>
</organism>
<reference evidence="1 2" key="1">
    <citation type="journal article" date="2024" name="Proc. Natl. Acad. Sci. U.S.A.">
        <title>The evolutionary genomics of adaptation to stress in wild rhizobium bacteria.</title>
        <authorList>
            <person name="Kehlet-Delgado H."/>
            <person name="Montoya A.P."/>
            <person name="Jensen K.T."/>
            <person name="Wendlandt C.E."/>
            <person name="Dexheimer C."/>
            <person name="Roberts M."/>
            <person name="Torres Martinez L."/>
            <person name="Friesen M.L."/>
            <person name="Griffitts J.S."/>
            <person name="Porter S.S."/>
        </authorList>
    </citation>
    <scope>NUCLEOTIDE SEQUENCE [LARGE SCALE GENOMIC DNA]</scope>
    <source>
        <strain evidence="1 2">M0468</strain>
    </source>
</reference>
<gene>
    <name evidence="1" type="ORF">NKI81_30615</name>
</gene>
<keyword evidence="2" id="KW-1185">Reference proteome</keyword>
<accession>A0ACC6T8H8</accession>
<dbReference type="Proteomes" id="UP001480082">
    <property type="component" value="Unassembled WGS sequence"/>
</dbReference>
<evidence type="ECO:0000313" key="2">
    <source>
        <dbReference type="Proteomes" id="UP001480082"/>
    </source>
</evidence>